<accession>A0A423VSN8</accession>
<keyword evidence="4" id="KW-1185">Reference proteome</keyword>
<gene>
    <name evidence="3" type="ORF">VMCG_08243</name>
</gene>
<evidence type="ECO:0000313" key="3">
    <source>
        <dbReference type="EMBL" id="ROV94095.1"/>
    </source>
</evidence>
<dbReference type="InterPro" id="IPR010730">
    <property type="entry name" value="HET"/>
</dbReference>
<dbReference type="STRING" id="356882.A0A423VSN8"/>
<organism evidence="3 4">
    <name type="scientific">Cytospora schulzeri</name>
    <dbReference type="NCBI Taxonomy" id="448051"/>
    <lineage>
        <taxon>Eukaryota</taxon>
        <taxon>Fungi</taxon>
        <taxon>Dikarya</taxon>
        <taxon>Ascomycota</taxon>
        <taxon>Pezizomycotina</taxon>
        <taxon>Sordariomycetes</taxon>
        <taxon>Sordariomycetidae</taxon>
        <taxon>Diaporthales</taxon>
        <taxon>Cytosporaceae</taxon>
        <taxon>Cytospora</taxon>
    </lineage>
</organism>
<dbReference type="Pfam" id="PF06985">
    <property type="entry name" value="HET"/>
    <property type="match status" value="1"/>
</dbReference>
<proteinExistence type="predicted"/>
<dbReference type="OrthoDB" id="20872at2759"/>
<dbReference type="PANTHER" id="PTHR10622:SF12">
    <property type="entry name" value="HET DOMAIN-CONTAINING PROTEIN"/>
    <property type="match status" value="1"/>
</dbReference>
<name>A0A423VSN8_9PEZI</name>
<dbReference type="Pfam" id="PF26640">
    <property type="entry name" value="DUF8212"/>
    <property type="match status" value="1"/>
</dbReference>
<evidence type="ECO:0000313" key="4">
    <source>
        <dbReference type="Proteomes" id="UP000283895"/>
    </source>
</evidence>
<dbReference type="EMBL" id="LKEA01000042">
    <property type="protein sequence ID" value="ROV94095.1"/>
    <property type="molecule type" value="Genomic_DNA"/>
</dbReference>
<evidence type="ECO:0000259" key="1">
    <source>
        <dbReference type="Pfam" id="PF06985"/>
    </source>
</evidence>
<feature type="domain" description="Heterokaryon incompatibility" evidence="1">
    <location>
        <begin position="22"/>
        <end position="116"/>
    </location>
</feature>
<feature type="domain" description="DUF8212" evidence="2">
    <location>
        <begin position="231"/>
        <end position="315"/>
    </location>
</feature>
<reference evidence="3 4" key="1">
    <citation type="submission" date="2015-09" db="EMBL/GenBank/DDBJ databases">
        <title>Host preference determinants of Valsa canker pathogens revealed by comparative genomics.</title>
        <authorList>
            <person name="Yin Z."/>
            <person name="Huang L."/>
        </authorList>
    </citation>
    <scope>NUCLEOTIDE SEQUENCE [LARGE SCALE GENOMIC DNA]</scope>
    <source>
        <strain evidence="3 4">03-1</strain>
    </source>
</reference>
<dbReference type="InterPro" id="IPR058525">
    <property type="entry name" value="DUF8212"/>
</dbReference>
<sequence>MRLINTTTLDLEVFIGHHLPRYAILSHTWGEEEVSLQDWSNRNDPSSTISARSGYAKIVACCRTAREDGYDYVWIDTCCIDKTSSAELTESINSMFRWYGRAEVCYAYLIDFDASASSFFSGAKGCVWFTRGWTLQELIAPMAVRFYDVEWQLQGTRDEHGKELEVITGIDSPVLAAPGSHKYLAPYKYSVADRMSWAASRETTRTEDTAYCLLGLFNVNLPLIYGEGLGAFRRLQEAIMRSNNDLTILAWGMSHPSAETRGLHLNKEEEPIEGADIALPPTPVVHRRPSSFQRIQDRPLFATYPSAFVHSKRIREPSITYRNPEIAITSKGLRCDASLAVGRYDGSHGYFLHVGAQRPLDCSWGIRNENYILLRLQKISPDKYFPDGLVEDGSGLELTRHTGLMSFYISHKPQGITFQPLLTNGFDEVYIPKFESIQLKKTIPETQWNAVNRLFYTHEESNPLVLAAWFEARIPPCYKELDFIVLFKHTVTCEECSLMYGVLNCKEYPRQSKWIFGDRGPGRDLLWCDLEFFMPEFPVGDYGMAHISYTWTSMDDFRVYK</sequence>
<evidence type="ECO:0000259" key="2">
    <source>
        <dbReference type="Pfam" id="PF26640"/>
    </source>
</evidence>
<dbReference type="AlphaFoldDB" id="A0A423VSN8"/>
<dbReference type="Proteomes" id="UP000283895">
    <property type="component" value="Unassembled WGS sequence"/>
</dbReference>
<comment type="caution">
    <text evidence="3">The sequence shown here is derived from an EMBL/GenBank/DDBJ whole genome shotgun (WGS) entry which is preliminary data.</text>
</comment>
<dbReference type="PANTHER" id="PTHR10622">
    <property type="entry name" value="HET DOMAIN-CONTAINING PROTEIN"/>
    <property type="match status" value="1"/>
</dbReference>
<protein>
    <submittedName>
        <fullName evidence="3">Uncharacterized protein</fullName>
    </submittedName>
</protein>